<dbReference type="InterPro" id="IPR013159">
    <property type="entry name" value="DnaA_C"/>
</dbReference>
<comment type="subcellular location">
    <subcellularLocation>
        <location evidence="8">Cytoplasm</location>
    </subcellularLocation>
</comment>
<dbReference type="InterPro" id="IPR001957">
    <property type="entry name" value="Chromosome_initiator_DnaA"/>
</dbReference>
<comment type="similarity">
    <text evidence="1 8 11">Belongs to the DnaA family.</text>
</comment>
<dbReference type="AlphaFoldDB" id="A0A0S6VQ53"/>
<feature type="region of interest" description="Domain IV, binds dsDNA" evidence="8">
    <location>
        <begin position="342"/>
        <end position="465"/>
    </location>
</feature>
<feature type="domain" description="AAA+ ATPase" evidence="12">
    <location>
        <begin position="157"/>
        <end position="286"/>
    </location>
</feature>
<evidence type="ECO:0000313" key="15">
    <source>
        <dbReference type="Proteomes" id="UP000030700"/>
    </source>
</evidence>
<organism evidence="14">
    <name type="scientific">Candidatus Moduliflexus flocculans</name>
    <dbReference type="NCBI Taxonomy" id="1499966"/>
    <lineage>
        <taxon>Bacteria</taxon>
        <taxon>Candidatus Moduliflexota</taxon>
        <taxon>Candidatus Moduliflexia</taxon>
        <taxon>Candidatus Moduliflexales</taxon>
        <taxon>Candidatus Moduliflexaceae</taxon>
    </lineage>
</organism>
<dbReference type="GO" id="GO:0005524">
    <property type="term" value="F:ATP binding"/>
    <property type="evidence" value="ECO:0007669"/>
    <property type="project" value="UniProtKB-UniRule"/>
</dbReference>
<dbReference type="GO" id="GO:0005886">
    <property type="term" value="C:plasma membrane"/>
    <property type="evidence" value="ECO:0007669"/>
    <property type="project" value="TreeGrafter"/>
</dbReference>
<name>A0A0S6VQ53_9BACT</name>
<dbReference type="InterPro" id="IPR038454">
    <property type="entry name" value="DnaA_N_sf"/>
</dbReference>
<dbReference type="InterPro" id="IPR010921">
    <property type="entry name" value="Trp_repressor/repl_initiator"/>
</dbReference>
<feature type="region of interest" description="Domain I, interacts with DnaA modulators" evidence="8">
    <location>
        <begin position="1"/>
        <end position="95"/>
    </location>
</feature>
<feature type="binding site" evidence="8">
    <location>
        <position position="171"/>
    </location>
    <ligand>
        <name>ATP</name>
        <dbReference type="ChEBI" id="CHEBI:30616"/>
    </ligand>
</feature>
<dbReference type="Gene3D" id="3.30.300.180">
    <property type="match status" value="1"/>
</dbReference>
<dbReference type="SMART" id="SM00760">
    <property type="entry name" value="Bac_DnaA_C"/>
    <property type="match status" value="1"/>
</dbReference>
<reference evidence="14" key="1">
    <citation type="journal article" date="2015" name="PeerJ">
        <title>First genomic representation of candidate bacterial phylum KSB3 points to enhanced environmental sensing as a trigger of wastewater bulking.</title>
        <authorList>
            <person name="Sekiguchi Y."/>
            <person name="Ohashi A."/>
            <person name="Parks D.H."/>
            <person name="Yamauchi T."/>
            <person name="Tyson G.W."/>
            <person name="Hugenholtz P."/>
        </authorList>
    </citation>
    <scope>NUCLEOTIDE SEQUENCE [LARGE SCALE GENOMIC DNA]</scope>
</reference>
<evidence type="ECO:0000256" key="4">
    <source>
        <dbReference type="ARBA" id="ARBA00022741"/>
    </source>
</evidence>
<dbReference type="PANTHER" id="PTHR30050">
    <property type="entry name" value="CHROMOSOMAL REPLICATION INITIATOR PROTEIN DNAA"/>
    <property type="match status" value="1"/>
</dbReference>
<evidence type="ECO:0000256" key="2">
    <source>
        <dbReference type="ARBA" id="ARBA00022490"/>
    </source>
</evidence>
<dbReference type="HAMAP" id="MF_00377">
    <property type="entry name" value="DnaA_bact"/>
    <property type="match status" value="1"/>
</dbReference>
<dbReference type="Gene3D" id="3.40.50.300">
    <property type="entry name" value="P-loop containing nucleotide triphosphate hydrolases"/>
    <property type="match status" value="1"/>
</dbReference>
<dbReference type="CDD" id="cd06571">
    <property type="entry name" value="Bac_DnaA_C"/>
    <property type="match status" value="1"/>
</dbReference>
<dbReference type="GO" id="GO:0008289">
    <property type="term" value="F:lipid binding"/>
    <property type="evidence" value="ECO:0007669"/>
    <property type="project" value="UniProtKB-KW"/>
</dbReference>
<dbReference type="SUPFAM" id="SSF48295">
    <property type="entry name" value="TrpR-like"/>
    <property type="match status" value="1"/>
</dbReference>
<evidence type="ECO:0000256" key="11">
    <source>
        <dbReference type="RuleBase" id="RU004227"/>
    </source>
</evidence>
<evidence type="ECO:0000256" key="9">
    <source>
        <dbReference type="NCBIfam" id="TIGR00362"/>
    </source>
</evidence>
<feature type="domain" description="Chromosomal replication initiator DnaA C-terminal" evidence="13">
    <location>
        <begin position="373"/>
        <end position="442"/>
    </location>
</feature>
<dbReference type="Gene3D" id="1.10.8.60">
    <property type="match status" value="1"/>
</dbReference>
<evidence type="ECO:0000259" key="12">
    <source>
        <dbReference type="SMART" id="SM00382"/>
    </source>
</evidence>
<gene>
    <name evidence="8" type="primary">dnaA</name>
    <name evidence="14" type="ORF">U14_00541</name>
</gene>
<dbReference type="PRINTS" id="PR00051">
    <property type="entry name" value="DNAA"/>
</dbReference>
<keyword evidence="2 8" id="KW-0963">Cytoplasm</keyword>
<feature type="binding site" evidence="8">
    <location>
        <position position="172"/>
    </location>
    <ligand>
        <name>ATP</name>
        <dbReference type="ChEBI" id="CHEBI:30616"/>
    </ligand>
</feature>
<dbReference type="Pfam" id="PF11638">
    <property type="entry name" value="DnaA_N"/>
    <property type="match status" value="1"/>
</dbReference>
<evidence type="ECO:0000256" key="5">
    <source>
        <dbReference type="ARBA" id="ARBA00022840"/>
    </source>
</evidence>
<evidence type="ECO:0000256" key="6">
    <source>
        <dbReference type="ARBA" id="ARBA00023121"/>
    </source>
</evidence>
<dbReference type="GO" id="GO:0003688">
    <property type="term" value="F:DNA replication origin binding"/>
    <property type="evidence" value="ECO:0007669"/>
    <property type="project" value="UniProtKB-UniRule"/>
</dbReference>
<dbReference type="Proteomes" id="UP000030700">
    <property type="component" value="Unassembled WGS sequence"/>
</dbReference>
<dbReference type="Pfam" id="PF08299">
    <property type="entry name" value="Bac_DnaA_C"/>
    <property type="match status" value="1"/>
</dbReference>
<evidence type="ECO:0000256" key="10">
    <source>
        <dbReference type="RuleBase" id="RU000577"/>
    </source>
</evidence>
<evidence type="ECO:0000256" key="3">
    <source>
        <dbReference type="ARBA" id="ARBA00022705"/>
    </source>
</evidence>
<keyword evidence="3 8" id="KW-0235">DNA replication</keyword>
<evidence type="ECO:0000259" key="13">
    <source>
        <dbReference type="SMART" id="SM00760"/>
    </source>
</evidence>
<comment type="function">
    <text evidence="8 10">Plays an essential role in the initiation and regulation of chromosomal replication. ATP-DnaA binds to the origin of replication (oriC) to initiate formation of the DNA replication initiation complex once per cell cycle. Binds the DnaA box (a 9 base pair repeat at the origin) and separates the double-stranded (ds)DNA. Forms a right-handed helical filament on oriC DNA; dsDNA binds to the exterior of the filament while single-stranded (ss)DNA is stabiized in the filament's interior. The ATP-DnaA-oriC complex binds and stabilizes one strand of the AT-rich DNA unwinding element (DUE), permitting loading of DNA polymerase. After initiation quickly degrades to an ADP-DnaA complex that is not apt for DNA replication. Binds acidic phospholipids.</text>
</comment>
<dbReference type="EMBL" id="DF820455">
    <property type="protein sequence ID" value="GAK49320.1"/>
    <property type="molecule type" value="Genomic_DNA"/>
</dbReference>
<comment type="domain">
    <text evidence="8">Domain I is involved in oligomerization and binding regulators, domain II is flexibile and of varying length in different bacteria, domain III forms the AAA+ region, while domain IV binds dsDNA.</text>
</comment>
<feature type="binding site" evidence="8">
    <location>
        <position position="168"/>
    </location>
    <ligand>
        <name>ATP</name>
        <dbReference type="ChEBI" id="CHEBI:30616"/>
    </ligand>
</feature>
<sequence length="465" mass="52797">MNTLWDDVLTRIATRMNPSSFTTWFSPTTQHSFDQNCLTISVPDQYYANWLNEHYRDSIVEILRGLTGKTIEVAFVISTSAEFTAEPELGNLDEPRETMPLETSRQFPPDSARPITPFFDDDTGLNPKYTFDTYVVGGSNQFAHAASRAVAEQPSKAYNPLFIYGGVGLGKTHLMHAIGHAIKATNPSGFRMYYLSSERFMNELINAIRYDQMQDFRDKYRNIDLLLIDDIQFIAGKERTQEEFFHTFNALHNAQKQIVISSDCPPKKIPTLEERLRSRFEWGLIADIQPPDFETKVAILKKKAEIEQIQLSTEVAMYIATKIQSNIRALEGCLIKIAAYSKLSADTISIELARKVLDDILDTKSSDAAKNITVELIQEVVANHYQIKLQDMKSSARLRTLAFPRQVAMYLSRKLTNLSLPVVGQSFGGKDHTTIMYACEKIEAMQNEDAAFRQELESIERMLQG</sequence>
<dbReference type="SMART" id="SM00382">
    <property type="entry name" value="AAA"/>
    <property type="match status" value="1"/>
</dbReference>
<proteinExistence type="inferred from homology"/>
<comment type="subunit">
    <text evidence="8">Oligomerizes as a right-handed, spiral filament on DNA at oriC.</text>
</comment>
<dbReference type="InterPro" id="IPR024633">
    <property type="entry name" value="DnaA_N_dom"/>
</dbReference>
<dbReference type="STRING" id="1499966.U14_00541"/>
<evidence type="ECO:0000256" key="1">
    <source>
        <dbReference type="ARBA" id="ARBA00006583"/>
    </source>
</evidence>
<keyword evidence="5 8" id="KW-0067">ATP-binding</keyword>
<dbReference type="FunFam" id="1.10.8.60:FF:000003">
    <property type="entry name" value="Chromosomal replication initiator protein DnaA"/>
    <property type="match status" value="1"/>
</dbReference>
<dbReference type="Gene3D" id="1.10.1750.10">
    <property type="match status" value="1"/>
</dbReference>
<feature type="binding site" evidence="8">
    <location>
        <position position="170"/>
    </location>
    <ligand>
        <name>ATP</name>
        <dbReference type="ChEBI" id="CHEBI:30616"/>
    </ligand>
</feature>
<dbReference type="GO" id="GO:0006275">
    <property type="term" value="P:regulation of DNA replication"/>
    <property type="evidence" value="ECO:0007669"/>
    <property type="project" value="UniProtKB-UniRule"/>
</dbReference>
<dbReference type="GO" id="GO:0006270">
    <property type="term" value="P:DNA replication initiation"/>
    <property type="evidence" value="ECO:0007669"/>
    <property type="project" value="UniProtKB-UniRule"/>
</dbReference>
<dbReference type="CDD" id="cd00009">
    <property type="entry name" value="AAA"/>
    <property type="match status" value="1"/>
</dbReference>
<dbReference type="SUPFAM" id="SSF52540">
    <property type="entry name" value="P-loop containing nucleoside triphosphate hydrolases"/>
    <property type="match status" value="1"/>
</dbReference>
<accession>A0A0S6VQ53</accession>
<dbReference type="HOGENOM" id="CLU_026910_3_1_0"/>
<comment type="caution">
    <text evidence="8">Lacks conserved residue(s) required for the propagation of feature annotation.</text>
</comment>
<dbReference type="InterPro" id="IPR020591">
    <property type="entry name" value="Chromosome_initiator_DnaA-like"/>
</dbReference>
<keyword evidence="4 8" id="KW-0547">Nucleotide-binding</keyword>
<keyword evidence="6 8" id="KW-0446">Lipid-binding</keyword>
<evidence type="ECO:0000256" key="7">
    <source>
        <dbReference type="ARBA" id="ARBA00023125"/>
    </source>
</evidence>
<dbReference type="InterPro" id="IPR013317">
    <property type="entry name" value="DnaA_dom"/>
</dbReference>
<protein>
    <recommendedName>
        <fullName evidence="8 9">Chromosomal replication initiator protein DnaA</fullName>
    </recommendedName>
</protein>
<dbReference type="GO" id="GO:0005737">
    <property type="term" value="C:cytoplasm"/>
    <property type="evidence" value="ECO:0007669"/>
    <property type="project" value="UniProtKB-SubCell"/>
</dbReference>
<dbReference type="InterPro" id="IPR003593">
    <property type="entry name" value="AAA+_ATPase"/>
</dbReference>
<dbReference type="NCBIfam" id="TIGR00362">
    <property type="entry name" value="DnaA"/>
    <property type="match status" value="1"/>
</dbReference>
<dbReference type="InterPro" id="IPR027417">
    <property type="entry name" value="P-loop_NTPase"/>
</dbReference>
<keyword evidence="15" id="KW-1185">Reference proteome</keyword>
<dbReference type="FunFam" id="3.40.50.300:FF:000150">
    <property type="entry name" value="Chromosomal replication initiator protein DnaA"/>
    <property type="match status" value="1"/>
</dbReference>
<dbReference type="Pfam" id="PF00308">
    <property type="entry name" value="Bac_DnaA"/>
    <property type="match status" value="1"/>
</dbReference>
<keyword evidence="7 8" id="KW-0238">DNA-binding</keyword>
<evidence type="ECO:0000313" key="14">
    <source>
        <dbReference type="EMBL" id="GAK49320.1"/>
    </source>
</evidence>
<dbReference type="PANTHER" id="PTHR30050:SF2">
    <property type="entry name" value="CHROMOSOMAL REPLICATION INITIATOR PROTEIN DNAA"/>
    <property type="match status" value="1"/>
</dbReference>
<evidence type="ECO:0000256" key="8">
    <source>
        <dbReference type="HAMAP-Rule" id="MF_00377"/>
    </source>
</evidence>